<dbReference type="SUPFAM" id="SSF51322">
    <property type="entry name" value="Cyanovirin-N"/>
    <property type="match status" value="1"/>
</dbReference>
<proteinExistence type="predicted"/>
<evidence type="ECO:0000313" key="4">
    <source>
        <dbReference type="Proteomes" id="UP001201980"/>
    </source>
</evidence>
<sequence>MHLPTLISSSFFLLSACLVTRAAGGGFSLSCPYTFLTSPSLLTSVCFKANGDDLNTEIDLNHCIGNVNGKLAWSHGGGGNFGKSCSGCVLNMDDKTESYRLSCQCNNIKWQRTSTSINLGKFGVRPDEMSGKGHVPAWSYLFG</sequence>
<dbReference type="Gene3D" id="2.30.60.10">
    <property type="entry name" value="Cyanovirin-N"/>
    <property type="match status" value="1"/>
</dbReference>
<dbReference type="Proteomes" id="UP001201980">
    <property type="component" value="Unassembled WGS sequence"/>
</dbReference>
<feature type="chain" id="PRO_5042255174" description="Cyanovirin-N domain-containing protein" evidence="1">
    <location>
        <begin position="25"/>
        <end position="143"/>
    </location>
</feature>
<gene>
    <name evidence="3" type="ORF">MKZ38_006172</name>
</gene>
<dbReference type="EMBL" id="JAKWBI020000376">
    <property type="protein sequence ID" value="KAJ2895779.1"/>
    <property type="molecule type" value="Genomic_DNA"/>
</dbReference>
<accession>A0AAD5RP80</accession>
<reference evidence="3" key="1">
    <citation type="submission" date="2022-07" db="EMBL/GenBank/DDBJ databases">
        <title>Draft genome sequence of Zalerion maritima ATCC 34329, a (micro)plastics degrading marine fungus.</title>
        <authorList>
            <person name="Paco A."/>
            <person name="Goncalves M.F.M."/>
            <person name="Rocha-Santos T.A.P."/>
            <person name="Alves A."/>
        </authorList>
    </citation>
    <scope>NUCLEOTIDE SEQUENCE</scope>
    <source>
        <strain evidence="3">ATCC 34329</strain>
    </source>
</reference>
<keyword evidence="1" id="KW-0732">Signal</keyword>
<feature type="domain" description="Cyanovirin-N" evidence="2">
    <location>
        <begin position="26"/>
        <end position="122"/>
    </location>
</feature>
<dbReference type="SMART" id="SM01111">
    <property type="entry name" value="CVNH"/>
    <property type="match status" value="1"/>
</dbReference>
<protein>
    <recommendedName>
        <fullName evidence="2">Cyanovirin-N domain-containing protein</fullName>
    </recommendedName>
</protein>
<name>A0AAD5RP80_9PEZI</name>
<keyword evidence="4" id="KW-1185">Reference proteome</keyword>
<dbReference type="Pfam" id="PF08881">
    <property type="entry name" value="CVNH"/>
    <property type="match status" value="1"/>
</dbReference>
<comment type="caution">
    <text evidence="3">The sequence shown here is derived from an EMBL/GenBank/DDBJ whole genome shotgun (WGS) entry which is preliminary data.</text>
</comment>
<dbReference type="InterPro" id="IPR011058">
    <property type="entry name" value="Cyanovirin-N"/>
</dbReference>
<evidence type="ECO:0000313" key="3">
    <source>
        <dbReference type="EMBL" id="KAJ2895779.1"/>
    </source>
</evidence>
<feature type="signal peptide" evidence="1">
    <location>
        <begin position="1"/>
        <end position="24"/>
    </location>
</feature>
<evidence type="ECO:0000256" key="1">
    <source>
        <dbReference type="SAM" id="SignalP"/>
    </source>
</evidence>
<dbReference type="InterPro" id="IPR036673">
    <property type="entry name" value="Cyanovirin-N_sf"/>
</dbReference>
<evidence type="ECO:0000259" key="2">
    <source>
        <dbReference type="SMART" id="SM01111"/>
    </source>
</evidence>
<dbReference type="AlphaFoldDB" id="A0AAD5RP80"/>
<organism evidence="3 4">
    <name type="scientific">Zalerion maritima</name>
    <dbReference type="NCBI Taxonomy" id="339359"/>
    <lineage>
        <taxon>Eukaryota</taxon>
        <taxon>Fungi</taxon>
        <taxon>Dikarya</taxon>
        <taxon>Ascomycota</taxon>
        <taxon>Pezizomycotina</taxon>
        <taxon>Sordariomycetes</taxon>
        <taxon>Lulworthiomycetidae</taxon>
        <taxon>Lulworthiales</taxon>
        <taxon>Lulworthiaceae</taxon>
        <taxon>Zalerion</taxon>
    </lineage>
</organism>